<evidence type="ECO:0000313" key="3">
    <source>
        <dbReference type="Proteomes" id="UP000297693"/>
    </source>
</evidence>
<organism evidence="2 3">
    <name type="scientific">Leptospira ognonensis</name>
    <dbReference type="NCBI Taxonomy" id="2484945"/>
    <lineage>
        <taxon>Bacteria</taxon>
        <taxon>Pseudomonadati</taxon>
        <taxon>Spirochaetota</taxon>
        <taxon>Spirochaetia</taxon>
        <taxon>Leptospirales</taxon>
        <taxon>Leptospiraceae</taxon>
        <taxon>Leptospira</taxon>
    </lineage>
</organism>
<dbReference type="RefSeq" id="WP_135623845.1">
    <property type="nucleotide sequence ID" value="NZ_RQGD01000033.1"/>
</dbReference>
<accession>A0A4V6QM48</accession>
<dbReference type="Pfam" id="PF01850">
    <property type="entry name" value="PIN"/>
    <property type="match status" value="1"/>
</dbReference>
<keyword evidence="3" id="KW-1185">Reference proteome</keyword>
<reference evidence="2" key="1">
    <citation type="journal article" date="2019" name="PLoS Negl. Trop. Dis.">
        <title>Revisiting the worldwide diversity of Leptospira species in the environment.</title>
        <authorList>
            <person name="Vincent A.T."/>
            <person name="Schiettekatte O."/>
            <person name="Bourhy P."/>
            <person name="Veyrier F.J."/>
            <person name="Picardeau M."/>
        </authorList>
    </citation>
    <scope>NUCLEOTIDE SEQUENCE [LARGE SCALE GENOMIC DNA]</scope>
    <source>
        <strain evidence="2">201702476</strain>
    </source>
</reference>
<dbReference type="SUPFAM" id="SSF88723">
    <property type="entry name" value="PIN domain-like"/>
    <property type="match status" value="1"/>
</dbReference>
<dbReference type="PANTHER" id="PTHR36173">
    <property type="entry name" value="RIBONUCLEASE VAPC16-RELATED"/>
    <property type="match status" value="1"/>
</dbReference>
<comment type="caution">
    <text evidence="2">The sequence shown here is derived from an EMBL/GenBank/DDBJ whole genome shotgun (WGS) entry which is preliminary data.</text>
</comment>
<dbReference type="PANTHER" id="PTHR36173:SF2">
    <property type="entry name" value="RIBONUCLEASE VAPC16"/>
    <property type="match status" value="1"/>
</dbReference>
<dbReference type="Gene3D" id="3.40.50.1010">
    <property type="entry name" value="5'-nuclease"/>
    <property type="match status" value="1"/>
</dbReference>
<dbReference type="AlphaFoldDB" id="A0A4V6QM48"/>
<sequence>MKYLLDTQIFIFALENPEMLPPKIRKVLESFESELYVSDVSVWEMIIKASIQKLKFKSDIKQVITTGYDVLGANDLLIQKSHIFRSMTLPFHHKDPFDRLLASQALEEDFFFLTTDVIFKKYKVKVL</sequence>
<name>A0A4V6QM48_9LEPT</name>
<dbReference type="InterPro" id="IPR002716">
    <property type="entry name" value="PIN_dom"/>
</dbReference>
<gene>
    <name evidence="2" type="ORF">EHQ58_10415</name>
</gene>
<protein>
    <submittedName>
        <fullName evidence="2">Type II toxin-antitoxin system VapC family toxin</fullName>
    </submittedName>
</protein>
<dbReference type="Proteomes" id="UP000297693">
    <property type="component" value="Unassembled WGS sequence"/>
</dbReference>
<evidence type="ECO:0000313" key="2">
    <source>
        <dbReference type="EMBL" id="TGL58545.1"/>
    </source>
</evidence>
<dbReference type="InterPro" id="IPR029060">
    <property type="entry name" value="PIN-like_dom_sf"/>
</dbReference>
<dbReference type="OrthoDB" id="9798990at2"/>
<evidence type="ECO:0000259" key="1">
    <source>
        <dbReference type="Pfam" id="PF01850"/>
    </source>
</evidence>
<dbReference type="InterPro" id="IPR052919">
    <property type="entry name" value="TA_system_RNase"/>
</dbReference>
<dbReference type="EMBL" id="RQGD01000033">
    <property type="protein sequence ID" value="TGL58545.1"/>
    <property type="molecule type" value="Genomic_DNA"/>
</dbReference>
<dbReference type="InterPro" id="IPR041705">
    <property type="entry name" value="PIN_Sll0205"/>
</dbReference>
<feature type="domain" description="PIN" evidence="1">
    <location>
        <begin position="3"/>
        <end position="123"/>
    </location>
</feature>
<proteinExistence type="predicted"/>
<dbReference type="CDD" id="cd09872">
    <property type="entry name" value="PIN_Sll0205-like"/>
    <property type="match status" value="1"/>
</dbReference>